<proteinExistence type="predicted"/>
<evidence type="ECO:0000313" key="1">
    <source>
        <dbReference type="EMBL" id="KAF7375497.1"/>
    </source>
</evidence>
<protein>
    <submittedName>
        <fullName evidence="1">Uncharacterized protein</fullName>
    </submittedName>
</protein>
<dbReference type="Proteomes" id="UP000623467">
    <property type="component" value="Unassembled WGS sequence"/>
</dbReference>
<organism evidence="1 2">
    <name type="scientific">Mycena sanguinolenta</name>
    <dbReference type="NCBI Taxonomy" id="230812"/>
    <lineage>
        <taxon>Eukaryota</taxon>
        <taxon>Fungi</taxon>
        <taxon>Dikarya</taxon>
        <taxon>Basidiomycota</taxon>
        <taxon>Agaricomycotina</taxon>
        <taxon>Agaricomycetes</taxon>
        <taxon>Agaricomycetidae</taxon>
        <taxon>Agaricales</taxon>
        <taxon>Marasmiineae</taxon>
        <taxon>Mycenaceae</taxon>
        <taxon>Mycena</taxon>
    </lineage>
</organism>
<sequence>MATVNAFNNGDPKMVAVPTLRRVRFEDYVHDDILRYLALPALETLSVPLCTIMDDDFLAFLERSGVSLWDLTLGSRFRDMARDWFNLHEYLRPVPSLSKFTMWLPDSEMVAELFAALGDSSLLPTLHDLTIHLDDKGNPRISDFSWRTLALALSNRRIEQLYIVPIVTSPCTDVLNSLCELVSNGAKMWIGTEQRNFVVS</sequence>
<dbReference type="EMBL" id="JACAZH010000002">
    <property type="protein sequence ID" value="KAF7375497.1"/>
    <property type="molecule type" value="Genomic_DNA"/>
</dbReference>
<reference evidence="1" key="1">
    <citation type="submission" date="2020-05" db="EMBL/GenBank/DDBJ databases">
        <title>Mycena genomes resolve the evolution of fungal bioluminescence.</title>
        <authorList>
            <person name="Tsai I.J."/>
        </authorList>
    </citation>
    <scope>NUCLEOTIDE SEQUENCE</scope>
    <source>
        <strain evidence="1">160909Yilan</strain>
    </source>
</reference>
<name>A0A8H6ZD65_9AGAR</name>
<keyword evidence="2" id="KW-1185">Reference proteome</keyword>
<evidence type="ECO:0000313" key="2">
    <source>
        <dbReference type="Proteomes" id="UP000623467"/>
    </source>
</evidence>
<dbReference type="OrthoDB" id="3064101at2759"/>
<dbReference type="AlphaFoldDB" id="A0A8H6ZD65"/>
<accession>A0A8H6ZD65</accession>
<comment type="caution">
    <text evidence="1">The sequence shown here is derived from an EMBL/GenBank/DDBJ whole genome shotgun (WGS) entry which is preliminary data.</text>
</comment>
<gene>
    <name evidence="1" type="ORF">MSAN_00437700</name>
</gene>